<evidence type="ECO:0000256" key="5">
    <source>
        <dbReference type="ARBA" id="ARBA00023143"/>
    </source>
</evidence>
<protein>
    <recommendedName>
        <fullName evidence="7">Flagellar protein</fullName>
    </recommendedName>
</protein>
<evidence type="ECO:0000256" key="3">
    <source>
        <dbReference type="ARBA" id="ARBA00022989"/>
    </source>
</evidence>
<evidence type="ECO:0000256" key="6">
    <source>
        <dbReference type="ARBA" id="ARBA00037937"/>
    </source>
</evidence>
<dbReference type="PANTHER" id="PTHR38766">
    <property type="entry name" value="FLAGELLAR PROTEIN FLIO"/>
    <property type="match status" value="1"/>
</dbReference>
<keyword evidence="9" id="KW-1185">Reference proteome</keyword>
<keyword evidence="2 7" id="KW-0812">Transmembrane</keyword>
<evidence type="ECO:0000313" key="9">
    <source>
        <dbReference type="Proteomes" id="UP000559809"/>
    </source>
</evidence>
<sequence length="108" mass="11406">MTEADTLRLIVSLVFVIVLILAGMWAVRRAGWLRGAQPGAFKVVSTQSLGARAYLAMVEVEDARLVLGVTANHISLLHTLPPADPAAKPAEPAAQGFAAALGRAVKRH</sequence>
<reference evidence="8 9" key="1">
    <citation type="submission" date="2020-07" db="EMBL/GenBank/DDBJ databases">
        <title>Taxonomic revisions and descriptions of new bacterial species based on genomic comparisons in the high-G+C-content subgroup of the family Alcaligenaceae.</title>
        <authorList>
            <person name="Szabo A."/>
            <person name="Felfoldi T."/>
        </authorList>
    </citation>
    <scope>NUCLEOTIDE SEQUENCE [LARGE SCALE GENOMIC DNA]</scope>
    <source>
        <strain evidence="8 9">LMG 24012</strain>
    </source>
</reference>
<keyword evidence="3 7" id="KW-1133">Transmembrane helix</keyword>
<keyword evidence="5 7" id="KW-0975">Bacterial flagellum</keyword>
<dbReference type="Pfam" id="PF04347">
    <property type="entry name" value="FliO"/>
    <property type="match status" value="1"/>
</dbReference>
<gene>
    <name evidence="8" type="primary">fliO</name>
    <name evidence="8" type="ORF">H0A72_02750</name>
</gene>
<organism evidence="8 9">
    <name type="scientific">Parapusillimonas granuli</name>
    <dbReference type="NCBI Taxonomy" id="380911"/>
    <lineage>
        <taxon>Bacteria</taxon>
        <taxon>Pseudomonadati</taxon>
        <taxon>Pseudomonadota</taxon>
        <taxon>Betaproteobacteria</taxon>
        <taxon>Burkholderiales</taxon>
        <taxon>Alcaligenaceae</taxon>
        <taxon>Parapusillimonas</taxon>
    </lineage>
</organism>
<keyword evidence="8" id="KW-0969">Cilium</keyword>
<dbReference type="GO" id="GO:0009425">
    <property type="term" value="C:bacterial-type flagellum basal body"/>
    <property type="evidence" value="ECO:0007669"/>
    <property type="project" value="UniProtKB-SubCell"/>
</dbReference>
<comment type="similarity">
    <text evidence="6 7">Belongs to the FliO/MopB family.</text>
</comment>
<dbReference type="NCBIfam" id="TIGR03500">
    <property type="entry name" value="FliO_TIGR"/>
    <property type="match status" value="1"/>
</dbReference>
<keyword evidence="8" id="KW-0282">Flagellum</keyword>
<keyword evidence="4 7" id="KW-0472">Membrane</keyword>
<dbReference type="InterPro" id="IPR052205">
    <property type="entry name" value="FliO/MopB"/>
</dbReference>
<dbReference type="EMBL" id="JACCEM010000002">
    <property type="protein sequence ID" value="NYT48221.1"/>
    <property type="molecule type" value="Genomic_DNA"/>
</dbReference>
<dbReference type="GO" id="GO:0044781">
    <property type="term" value="P:bacterial-type flagellum organization"/>
    <property type="evidence" value="ECO:0007669"/>
    <property type="project" value="UniProtKB-UniRule"/>
</dbReference>
<accession>A0A853G066</accession>
<dbReference type="InterPro" id="IPR022781">
    <property type="entry name" value="Flagellar_biosynth_FliO"/>
</dbReference>
<keyword evidence="8" id="KW-0966">Cell projection</keyword>
<feature type="transmembrane region" description="Helical" evidence="7">
    <location>
        <begin position="6"/>
        <end position="27"/>
    </location>
</feature>
<comment type="caution">
    <text evidence="8">The sequence shown here is derived from an EMBL/GenBank/DDBJ whole genome shotgun (WGS) entry which is preliminary data.</text>
</comment>
<dbReference type="AlphaFoldDB" id="A0A853G066"/>
<dbReference type="Proteomes" id="UP000559809">
    <property type="component" value="Unassembled WGS sequence"/>
</dbReference>
<comment type="subcellular location">
    <subcellularLocation>
        <location evidence="7">Cell membrane</location>
    </subcellularLocation>
    <subcellularLocation>
        <location evidence="7">Bacterial flagellum basal body</location>
    </subcellularLocation>
</comment>
<proteinExistence type="inferred from homology"/>
<keyword evidence="1 7" id="KW-1003">Cell membrane</keyword>
<evidence type="ECO:0000256" key="1">
    <source>
        <dbReference type="ARBA" id="ARBA00022475"/>
    </source>
</evidence>
<dbReference type="GO" id="GO:0005886">
    <property type="term" value="C:plasma membrane"/>
    <property type="evidence" value="ECO:0007669"/>
    <property type="project" value="UniProtKB-SubCell"/>
</dbReference>
<dbReference type="PANTHER" id="PTHR38766:SF1">
    <property type="entry name" value="FLAGELLAR PROTEIN FLIO"/>
    <property type="match status" value="1"/>
</dbReference>
<evidence type="ECO:0000256" key="2">
    <source>
        <dbReference type="ARBA" id="ARBA00022692"/>
    </source>
</evidence>
<dbReference type="RefSeq" id="WP_180153545.1">
    <property type="nucleotide sequence ID" value="NZ_JACCEM010000002.1"/>
</dbReference>
<name>A0A853G066_9BURK</name>
<evidence type="ECO:0000256" key="4">
    <source>
        <dbReference type="ARBA" id="ARBA00023136"/>
    </source>
</evidence>
<evidence type="ECO:0000313" key="8">
    <source>
        <dbReference type="EMBL" id="NYT48221.1"/>
    </source>
</evidence>
<evidence type="ECO:0000256" key="7">
    <source>
        <dbReference type="RuleBase" id="RU362064"/>
    </source>
</evidence>